<comment type="similarity">
    <text evidence="5">Belongs to the G-protein coupled receptor 1 family.</text>
</comment>
<comment type="caution">
    <text evidence="8">The sequence shown here is derived from an EMBL/GenBank/DDBJ whole genome shotgun (WGS) entry which is preliminary data.</text>
</comment>
<feature type="transmembrane region" description="Helical" evidence="6">
    <location>
        <begin position="6"/>
        <end position="27"/>
    </location>
</feature>
<reference evidence="8 9" key="1">
    <citation type="submission" date="2023-09" db="EMBL/GenBank/DDBJ databases">
        <authorList>
            <person name="Wang M."/>
        </authorList>
    </citation>
    <scope>NUCLEOTIDE SEQUENCE [LARGE SCALE GENOMIC DNA]</scope>
    <source>
        <strain evidence="8">GT-2023</strain>
        <tissue evidence="8">Liver</tissue>
    </source>
</reference>
<dbReference type="Proteomes" id="UP001558613">
    <property type="component" value="Unassembled WGS sequence"/>
</dbReference>
<keyword evidence="5" id="KW-0675">Receptor</keyword>
<evidence type="ECO:0000313" key="8">
    <source>
        <dbReference type="EMBL" id="KAL1255291.1"/>
    </source>
</evidence>
<proteinExistence type="inferred from homology"/>
<dbReference type="PANTHER" id="PTHR45822:SF3">
    <property type="entry name" value="FREE FATTY ACID RECEPTOR 3-LIKE-RELATED"/>
    <property type="match status" value="1"/>
</dbReference>
<comment type="subcellular location">
    <subcellularLocation>
        <location evidence="1">Membrane</location>
    </subcellularLocation>
</comment>
<evidence type="ECO:0000256" key="3">
    <source>
        <dbReference type="ARBA" id="ARBA00022989"/>
    </source>
</evidence>
<name>A0ABR3LQW6_9TELE</name>
<evidence type="ECO:0000256" key="4">
    <source>
        <dbReference type="ARBA" id="ARBA00023136"/>
    </source>
</evidence>
<evidence type="ECO:0000256" key="6">
    <source>
        <dbReference type="SAM" id="Phobius"/>
    </source>
</evidence>
<feature type="transmembrane region" description="Helical" evidence="6">
    <location>
        <begin position="71"/>
        <end position="91"/>
    </location>
</feature>
<dbReference type="PROSITE" id="PS50262">
    <property type="entry name" value="G_PROTEIN_RECEP_F1_2"/>
    <property type="match status" value="1"/>
</dbReference>
<keyword evidence="2 5" id="KW-0812">Transmembrane</keyword>
<keyword evidence="5" id="KW-0807">Transducer</keyword>
<evidence type="ECO:0000259" key="7">
    <source>
        <dbReference type="PROSITE" id="PS50262"/>
    </source>
</evidence>
<dbReference type="EMBL" id="JAYMGO010000019">
    <property type="protein sequence ID" value="KAL1255291.1"/>
    <property type="molecule type" value="Genomic_DNA"/>
</dbReference>
<gene>
    <name evidence="8" type="ORF">QQF64_013352</name>
</gene>
<dbReference type="PANTHER" id="PTHR45822">
    <property type="entry name" value="FREE FATTY ACID RECEPTOR 2-RELATED"/>
    <property type="match status" value="1"/>
</dbReference>
<dbReference type="PROSITE" id="PS00237">
    <property type="entry name" value="G_PROTEIN_RECEP_F1_1"/>
    <property type="match status" value="1"/>
</dbReference>
<dbReference type="InterPro" id="IPR000276">
    <property type="entry name" value="GPCR_Rhodpsn"/>
</dbReference>
<feature type="transmembrane region" description="Helical" evidence="6">
    <location>
        <begin position="39"/>
        <end position="59"/>
    </location>
</feature>
<keyword evidence="5" id="KW-0297">G-protein coupled receptor</keyword>
<accession>A0ABR3LQW6</accession>
<dbReference type="Gene3D" id="1.20.1070.10">
    <property type="entry name" value="Rhodopsin 7-helix transmembrane proteins"/>
    <property type="match status" value="1"/>
</dbReference>
<dbReference type="PRINTS" id="PR00237">
    <property type="entry name" value="GPCRRHODOPSN"/>
</dbReference>
<feature type="domain" description="G-protein coupled receptors family 1 profile" evidence="7">
    <location>
        <begin position="22"/>
        <end position="155"/>
    </location>
</feature>
<evidence type="ECO:0000256" key="5">
    <source>
        <dbReference type="RuleBase" id="RU000688"/>
    </source>
</evidence>
<dbReference type="InterPro" id="IPR017452">
    <property type="entry name" value="GPCR_Rhodpsn_7TM"/>
</dbReference>
<organism evidence="8 9">
    <name type="scientific">Cirrhinus molitorella</name>
    <name type="common">mud carp</name>
    <dbReference type="NCBI Taxonomy" id="172907"/>
    <lineage>
        <taxon>Eukaryota</taxon>
        <taxon>Metazoa</taxon>
        <taxon>Chordata</taxon>
        <taxon>Craniata</taxon>
        <taxon>Vertebrata</taxon>
        <taxon>Euteleostomi</taxon>
        <taxon>Actinopterygii</taxon>
        <taxon>Neopterygii</taxon>
        <taxon>Teleostei</taxon>
        <taxon>Ostariophysi</taxon>
        <taxon>Cypriniformes</taxon>
        <taxon>Cyprinidae</taxon>
        <taxon>Labeoninae</taxon>
        <taxon>Labeonini</taxon>
        <taxon>Cirrhinus</taxon>
    </lineage>
</organism>
<keyword evidence="9" id="KW-1185">Reference proteome</keyword>
<keyword evidence="3 6" id="KW-1133">Transmembrane helix</keyword>
<dbReference type="SUPFAM" id="SSF81321">
    <property type="entry name" value="Family A G protein-coupled receptor-like"/>
    <property type="match status" value="1"/>
</dbReference>
<keyword evidence="4 6" id="KW-0472">Membrane</keyword>
<evidence type="ECO:0000313" key="9">
    <source>
        <dbReference type="Proteomes" id="UP001558613"/>
    </source>
</evidence>
<evidence type="ECO:0000256" key="2">
    <source>
        <dbReference type="ARBA" id="ARBA00022692"/>
    </source>
</evidence>
<protein>
    <recommendedName>
        <fullName evidence="7">G-protein coupled receptors family 1 profile domain-containing protein</fullName>
    </recommendedName>
</protein>
<dbReference type="Pfam" id="PF00001">
    <property type="entry name" value="7tm_1"/>
    <property type="match status" value="1"/>
</dbReference>
<sequence>MSEDSTAFLIIYIITFLIGFPNAVLALCSCIRKIHRKPIPIDIFMLNLTVSDFVFLTFLPVKMKEAADNMIWNMPYILCHINLFMFFLPFYSSGLFLTAISAERYVCVAFPVKEGSLCCNLKNCGVWSGYRSTFKNNSIPLIRSILLIIERNIFW</sequence>
<evidence type="ECO:0000256" key="1">
    <source>
        <dbReference type="ARBA" id="ARBA00004370"/>
    </source>
</evidence>